<proteinExistence type="predicted"/>
<dbReference type="EMBL" id="SSTG01000020">
    <property type="protein sequence ID" value="THG54404.1"/>
    <property type="molecule type" value="Genomic_DNA"/>
</dbReference>
<evidence type="ECO:0000313" key="1">
    <source>
        <dbReference type="EMBL" id="THG54404.1"/>
    </source>
</evidence>
<name>A0AC61S7C0_9BACT</name>
<comment type="caution">
    <text evidence="1">The sequence shown here is derived from an EMBL/GenBank/DDBJ whole genome shotgun (WGS) entry which is preliminary data.</text>
</comment>
<dbReference type="Proteomes" id="UP000305401">
    <property type="component" value="Unassembled WGS sequence"/>
</dbReference>
<sequence length="205" mass="23441">MPDNNCVKLRINPIGGSLGRVFNDSNHTHLAEARRIGIEPISTPAQAWKLRRPVCRIRTCDNYFVDNLTHSYPYLVPEAAELLNEIGARFIDSLTSRGGGSYRIKVTSLLRTGSTIKRLRRRNINAVSTSAHQYGTTFDISYVNFICNRSTSTNRTQQDLKNLLGEILYELRRENRCLVKYERKQGCFHITARTGRQIHSKTKDI</sequence>
<keyword evidence="2" id="KW-1185">Reference proteome</keyword>
<reference evidence="1" key="1">
    <citation type="submission" date="2019-04" db="EMBL/GenBank/DDBJ databases">
        <title>Microbes associate with the intestines of laboratory mice.</title>
        <authorList>
            <person name="Navarre W."/>
            <person name="Wong E."/>
            <person name="Huang K.C."/>
            <person name="Tropini C."/>
            <person name="Ng K."/>
            <person name="Yu B."/>
        </authorList>
    </citation>
    <scope>NUCLEOTIDE SEQUENCE</scope>
    <source>
        <strain evidence="1">NM86_A22</strain>
    </source>
</reference>
<protein>
    <submittedName>
        <fullName evidence="1">Uncharacterized protein</fullName>
    </submittedName>
</protein>
<gene>
    <name evidence="1" type="ORF">E5990_02970</name>
</gene>
<organism evidence="1 2">
    <name type="scientific">Muribaculum caecicola</name>
    <dbReference type="NCBI Taxonomy" id="3038144"/>
    <lineage>
        <taxon>Bacteria</taxon>
        <taxon>Pseudomonadati</taxon>
        <taxon>Bacteroidota</taxon>
        <taxon>Bacteroidia</taxon>
        <taxon>Bacteroidales</taxon>
        <taxon>Muribaculaceae</taxon>
        <taxon>Muribaculum</taxon>
    </lineage>
</organism>
<evidence type="ECO:0000313" key="2">
    <source>
        <dbReference type="Proteomes" id="UP000305401"/>
    </source>
</evidence>
<accession>A0AC61S7C0</accession>